<evidence type="ECO:0000313" key="1">
    <source>
        <dbReference type="EMBL" id="EEH36807.2"/>
    </source>
</evidence>
<sequence length="76" mass="8778">MFMRKQVRYEVDTYSFTSITGDPVGLGHQWGHDANDDDDHDIWKSLHALHEYTLQGCIMLQHQTPHKSLKPQLSNG</sequence>
<dbReference type="VEuPathDB" id="FungiDB:PAAG_07225"/>
<gene>
    <name evidence="1" type="ORF">PAAG_07225</name>
</gene>
<dbReference type="HOGENOM" id="CLU_2655142_0_0_1"/>
<accession>C1H8Y4</accession>
<dbReference type="RefSeq" id="XP_002790989.2">
    <property type="nucleotide sequence ID" value="XM_002790943.2"/>
</dbReference>
<protein>
    <submittedName>
        <fullName evidence="1">Uncharacterized protein</fullName>
    </submittedName>
</protein>
<evidence type="ECO:0000313" key="2">
    <source>
        <dbReference type="Proteomes" id="UP000002059"/>
    </source>
</evidence>
<reference evidence="1 2" key="1">
    <citation type="journal article" date="2011" name="PLoS Genet.">
        <title>Comparative genomic analysis of human fungal pathogens causing paracoccidioidomycosis.</title>
        <authorList>
            <person name="Desjardins C.A."/>
            <person name="Champion M.D."/>
            <person name="Holder J.W."/>
            <person name="Muszewska A."/>
            <person name="Goldberg J."/>
            <person name="Bailao A.M."/>
            <person name="Brigido M.M."/>
            <person name="Ferreira M.E."/>
            <person name="Garcia A.M."/>
            <person name="Grynberg M."/>
            <person name="Gujja S."/>
            <person name="Heiman D.I."/>
            <person name="Henn M.R."/>
            <person name="Kodira C.D."/>
            <person name="Leon-Narvaez H."/>
            <person name="Longo L.V."/>
            <person name="Ma L.J."/>
            <person name="Malavazi I."/>
            <person name="Matsuo A.L."/>
            <person name="Morais F.V."/>
            <person name="Pereira M."/>
            <person name="Rodriguez-Brito S."/>
            <person name="Sakthikumar S."/>
            <person name="Salem-Izacc S.M."/>
            <person name="Sykes S.M."/>
            <person name="Teixeira M.M."/>
            <person name="Vallejo M.C."/>
            <person name="Walter M.E."/>
            <person name="Yandava C."/>
            <person name="Young S."/>
            <person name="Zeng Q."/>
            <person name="Zucker J."/>
            <person name="Felipe M.S."/>
            <person name="Goldman G.H."/>
            <person name="Haas B.J."/>
            <person name="McEwen J.G."/>
            <person name="Nino-Vega G."/>
            <person name="Puccia R."/>
            <person name="San-Blas G."/>
            <person name="Soares C.M."/>
            <person name="Birren B.W."/>
            <person name="Cuomo C.A."/>
        </authorList>
    </citation>
    <scope>NUCLEOTIDE SEQUENCE [LARGE SCALE GENOMIC DNA]</scope>
    <source>
        <strain evidence="2">ATCC MYA-826 / Pb01</strain>
    </source>
</reference>
<name>C1H8Y4_PARBA</name>
<organism evidence="1 2">
    <name type="scientific">Paracoccidioides lutzii (strain ATCC MYA-826 / Pb01)</name>
    <name type="common">Paracoccidioides brasiliensis</name>
    <dbReference type="NCBI Taxonomy" id="502779"/>
    <lineage>
        <taxon>Eukaryota</taxon>
        <taxon>Fungi</taxon>
        <taxon>Dikarya</taxon>
        <taxon>Ascomycota</taxon>
        <taxon>Pezizomycotina</taxon>
        <taxon>Eurotiomycetes</taxon>
        <taxon>Eurotiomycetidae</taxon>
        <taxon>Onygenales</taxon>
        <taxon>Ajellomycetaceae</taxon>
        <taxon>Paracoccidioides</taxon>
    </lineage>
</organism>
<dbReference type="KEGG" id="pbl:PAAG_07225"/>
<dbReference type="AlphaFoldDB" id="C1H8Y4"/>
<dbReference type="GeneID" id="9094119"/>
<dbReference type="Proteomes" id="UP000002059">
    <property type="component" value="Partially assembled WGS sequence"/>
</dbReference>
<dbReference type="EMBL" id="KN294013">
    <property type="protein sequence ID" value="EEH36807.2"/>
    <property type="molecule type" value="Genomic_DNA"/>
</dbReference>
<proteinExistence type="predicted"/>
<keyword evidence="2" id="KW-1185">Reference proteome</keyword>